<dbReference type="Proteomes" id="UP000281061">
    <property type="component" value="Unassembled WGS sequence"/>
</dbReference>
<evidence type="ECO:0000313" key="3">
    <source>
        <dbReference type="EMBL" id="PRO94765.1"/>
    </source>
</evidence>
<dbReference type="OrthoDB" id="2300728at2"/>
<keyword evidence="6" id="KW-1185">Reference proteome</keyword>
<proteinExistence type="predicted"/>
<feature type="signal peptide" evidence="1">
    <location>
        <begin position="1"/>
        <end position="27"/>
    </location>
</feature>
<accession>A0A241RNI6</accession>
<reference evidence="3 6" key="1">
    <citation type="submission" date="2018-03" db="EMBL/GenBank/DDBJ databases">
        <title>Draft Genome Sequences of six Lactobacillus pentosus Strains Isolated from Brines of Traditionally Fermented Spanish-Style Green Table Olives.</title>
        <authorList>
            <person name="Calero-Delgado B."/>
            <person name="Martin-Platero A.M."/>
            <person name="Perez-Pulido A.J."/>
            <person name="Benitez-Cabello A."/>
            <person name="Casimiro-Soriguer C.S."/>
            <person name="Martinez-Bueno M."/>
            <person name="Arroyo-Lopez F.N."/>
            <person name="Rodriguez-Gomez F."/>
            <person name="Bautista-Gallego J."/>
            <person name="Garrido-Fernandez A."/>
            <person name="Jimenez-Diaz R."/>
        </authorList>
    </citation>
    <scope>NUCLEOTIDE SEQUENCE [LARGE SCALE GENOMIC DNA]</scope>
    <source>
        <strain evidence="3 6">IG2</strain>
    </source>
</reference>
<dbReference type="Proteomes" id="UP000276249">
    <property type="component" value="Unassembled WGS sequence"/>
</dbReference>
<keyword evidence="1" id="KW-0732">Signal</keyword>
<feature type="chain" id="PRO_5011289236" description="Extracellular protein" evidence="1">
    <location>
        <begin position="28"/>
        <end position="103"/>
    </location>
</feature>
<dbReference type="EMBL" id="JAPEQV010000006">
    <property type="protein sequence ID" value="MDF2312563.1"/>
    <property type="molecule type" value="Genomic_DNA"/>
</dbReference>
<evidence type="ECO:0000313" key="6">
    <source>
        <dbReference type="Proteomes" id="UP000238378"/>
    </source>
</evidence>
<dbReference type="EMBL" id="PVOB01000141">
    <property type="protein sequence ID" value="PRO94765.1"/>
    <property type="molecule type" value="Genomic_DNA"/>
</dbReference>
<evidence type="ECO:0000313" key="4">
    <source>
        <dbReference type="EMBL" id="RMW49883.1"/>
    </source>
</evidence>
<evidence type="ECO:0000313" key="5">
    <source>
        <dbReference type="EMBL" id="RMW54344.1"/>
    </source>
</evidence>
<reference evidence="7 8" key="2">
    <citation type="submission" date="2018-10" db="EMBL/GenBank/DDBJ databases">
        <title>Genome sequences of five Lactobacillus pentosus strains isolated from brines of traditionally fermented spanish-style green table olives and differences between them.</title>
        <authorList>
            <person name="Jimenez Diaz R."/>
        </authorList>
    </citation>
    <scope>NUCLEOTIDE SEQUENCE [LARGE SCALE GENOMIC DNA]</scope>
    <source>
        <strain evidence="4 7">IG10</strain>
        <strain evidence="5 8">IG8</strain>
    </source>
</reference>
<dbReference type="Proteomes" id="UP001151834">
    <property type="component" value="Unassembled WGS sequence"/>
</dbReference>
<evidence type="ECO:0008006" key="9">
    <source>
        <dbReference type="Google" id="ProtNLM"/>
    </source>
</evidence>
<evidence type="ECO:0000256" key="1">
    <source>
        <dbReference type="SAM" id="SignalP"/>
    </source>
</evidence>
<evidence type="ECO:0000313" key="2">
    <source>
        <dbReference type="EMBL" id="MDF2312563.1"/>
    </source>
</evidence>
<dbReference type="EMBL" id="RDCJ01000051">
    <property type="protein sequence ID" value="RMW49883.1"/>
    <property type="molecule type" value="Genomic_DNA"/>
</dbReference>
<dbReference type="GeneID" id="49392660"/>
<evidence type="ECO:0000313" key="8">
    <source>
        <dbReference type="Proteomes" id="UP000281061"/>
    </source>
</evidence>
<sequence>MKNTFKKLTLTLMAAGTLFATSVSASADTTATSHSETTSTTLVNKVTRDTDLATGGTTTQPKHVLTPKPTRLVVKASTQNQVLATIDASSQSITKMKYLTNAH</sequence>
<organism evidence="5 8">
    <name type="scientific">Lactiplantibacillus pentosus</name>
    <name type="common">Lactobacillus pentosus</name>
    <dbReference type="NCBI Taxonomy" id="1589"/>
    <lineage>
        <taxon>Bacteria</taxon>
        <taxon>Bacillati</taxon>
        <taxon>Bacillota</taxon>
        <taxon>Bacilli</taxon>
        <taxon>Lactobacillales</taxon>
        <taxon>Lactobacillaceae</taxon>
        <taxon>Lactiplantibacillus</taxon>
    </lineage>
</organism>
<protein>
    <recommendedName>
        <fullName evidence="9">Extracellular protein</fullName>
    </recommendedName>
</protein>
<reference evidence="2" key="3">
    <citation type="submission" date="2022-11" db="EMBL/GenBank/DDBJ databases">
        <authorList>
            <person name="Wang Z."/>
        </authorList>
    </citation>
    <scope>NUCLEOTIDE SEQUENCE</scope>
    <source>
        <strain evidence="2">P2000</strain>
    </source>
</reference>
<dbReference type="Proteomes" id="UP000238378">
    <property type="component" value="Unassembled WGS sequence"/>
</dbReference>
<evidence type="ECO:0000313" key="7">
    <source>
        <dbReference type="Proteomes" id="UP000276249"/>
    </source>
</evidence>
<gene>
    <name evidence="3" type="ORF">C6Y08_08290</name>
    <name evidence="5" type="ORF">D6U17_10505</name>
    <name evidence="4" type="ORF">D6U18_05530</name>
    <name evidence="2" type="ORF">OOJ94_07030</name>
</gene>
<dbReference type="AlphaFoldDB" id="A0A241RNI6"/>
<name>A0A241RNI6_LACPE</name>
<dbReference type="EMBL" id="RDCL01000060">
    <property type="protein sequence ID" value="RMW54344.1"/>
    <property type="molecule type" value="Genomic_DNA"/>
</dbReference>
<comment type="caution">
    <text evidence="5">The sequence shown here is derived from an EMBL/GenBank/DDBJ whole genome shotgun (WGS) entry which is preliminary data.</text>
</comment>
<reference evidence="2" key="4">
    <citation type="journal article" date="2023" name="Front Nutr">
        <title>Lactiplantibacillus pentosus P2020 protects the hyperuricemia and renal inflammation in mice.</title>
        <authorList>
            <person name="Wang Z."/>
            <person name="Song L."/>
            <person name="Li X."/>
            <person name="Xiao Y."/>
            <person name="Huang Y."/>
            <person name="Zhang Y."/>
            <person name="Li J."/>
            <person name="Li M."/>
            <person name="Ren Z."/>
        </authorList>
    </citation>
    <scope>NUCLEOTIDE SEQUENCE</scope>
    <source>
        <strain evidence="2">P2000</strain>
    </source>
</reference>
<dbReference type="RefSeq" id="WP_050337864.1">
    <property type="nucleotide sequence ID" value="NZ_BJZC01000022.1"/>
</dbReference>